<evidence type="ECO:0000256" key="1">
    <source>
        <dbReference type="SAM" id="MobiDB-lite"/>
    </source>
</evidence>
<dbReference type="InterPro" id="IPR053164">
    <property type="entry name" value="IS1016-like_transposase"/>
</dbReference>
<dbReference type="EMBL" id="BAABUJ010000011">
    <property type="protein sequence ID" value="GAA5798800.1"/>
    <property type="molecule type" value="Genomic_DNA"/>
</dbReference>
<evidence type="ECO:0000313" key="2">
    <source>
        <dbReference type="EMBL" id="GAA5798800.1"/>
    </source>
</evidence>
<proteinExistence type="predicted"/>
<reference evidence="2 3" key="1">
    <citation type="submission" date="2024-04" db="EMBL/GenBank/DDBJ databases">
        <title>genome sequences of Mucor flavus KT1a and Helicostylum pulchrum KT1b strains isolation_sourced from the surface of a dry-aged beef.</title>
        <authorList>
            <person name="Toyotome T."/>
            <person name="Hosono M."/>
            <person name="Torimaru M."/>
            <person name="Fukuda K."/>
            <person name="Mikami N."/>
        </authorList>
    </citation>
    <scope>NUCLEOTIDE SEQUENCE [LARGE SCALE GENOMIC DNA]</scope>
    <source>
        <strain evidence="2 3">KT1b</strain>
    </source>
</reference>
<comment type="caution">
    <text evidence="2">The sequence shown here is derived from an EMBL/GenBank/DDBJ whole genome shotgun (WGS) entry which is preliminary data.</text>
</comment>
<gene>
    <name evidence="2" type="ORF">HPULCUR_004206</name>
</gene>
<organism evidence="2 3">
    <name type="scientific">Helicostylum pulchrum</name>
    <dbReference type="NCBI Taxonomy" id="562976"/>
    <lineage>
        <taxon>Eukaryota</taxon>
        <taxon>Fungi</taxon>
        <taxon>Fungi incertae sedis</taxon>
        <taxon>Mucoromycota</taxon>
        <taxon>Mucoromycotina</taxon>
        <taxon>Mucoromycetes</taxon>
        <taxon>Mucorales</taxon>
        <taxon>Mucorineae</taxon>
        <taxon>Mucoraceae</taxon>
        <taxon>Helicostylum</taxon>
    </lineage>
</organism>
<dbReference type="PANTHER" id="PTHR47163">
    <property type="entry name" value="DDE_TNP_IS1595 DOMAIN-CONTAINING PROTEIN"/>
    <property type="match status" value="1"/>
</dbReference>
<keyword evidence="3" id="KW-1185">Reference proteome</keyword>
<feature type="region of interest" description="Disordered" evidence="1">
    <location>
        <begin position="494"/>
        <end position="521"/>
    </location>
</feature>
<sequence length="521" mass="60379">MSTSNSNIRRSTRNSRNRAASIAGILPVPQVPTTLTRRQWGSRVPISGDKNIEANFLSSEESTWEYLIETKGIFDREDMTCGSGGCVLQLQRYYRINRNQYYYECKGHVNAIRTTITKNSFWYRRKAGSYKILGAAMDYIRGENMQKIFNTRTLAATTLGQIFKDIQVLMLSDYNKYVLTSDNLLGSSPDCHHIQIDESKLGKRKNETGSRVEGIWIFGMVECLNYPVGQPQTYNYVDNTLGINEQRYRYKAGRRISIAVPDRKPGSIIRSDGDIYVKKKTKLVQMTDETERVCGPFEYENNKLAIVILIQSNGWKAYNGLHSLDIQNRVVSRMSLNGFNFEQASINSNELFFRCHQVVNHSEGFATLDQNTASSRITQVPASGRIHTSVIESIWRDLKSSISPRHRNKKDTLEKLLEHLWSVENKNDLIGRMFRMMKEVSFSSDNSNSDQFDPYMFTEAETGETPDEQLIREQREFRSFQLWNDRRHNFDINEEDEDDETNDTTYVEIPRRRRPNNRNLQ</sequence>
<dbReference type="Proteomes" id="UP001476247">
    <property type="component" value="Unassembled WGS sequence"/>
</dbReference>
<evidence type="ECO:0000313" key="3">
    <source>
        <dbReference type="Proteomes" id="UP001476247"/>
    </source>
</evidence>
<name>A0ABP9XWW1_9FUNG</name>
<protein>
    <submittedName>
        <fullName evidence="2">Uncharacterized protein</fullName>
    </submittedName>
</protein>
<feature type="compositionally biased region" description="Basic residues" evidence="1">
    <location>
        <begin position="511"/>
        <end position="521"/>
    </location>
</feature>
<dbReference type="PANTHER" id="PTHR47163:SF3">
    <property type="entry name" value="PROTEIN CBG18017"/>
    <property type="match status" value="1"/>
</dbReference>
<accession>A0ABP9XWW1</accession>